<dbReference type="Proteomes" id="UP000199137">
    <property type="component" value="Unassembled WGS sequence"/>
</dbReference>
<dbReference type="OrthoDB" id="3667037at2"/>
<feature type="compositionally biased region" description="Low complexity" evidence="1">
    <location>
        <begin position="158"/>
        <end position="177"/>
    </location>
</feature>
<evidence type="ECO:0000256" key="1">
    <source>
        <dbReference type="SAM" id="MobiDB-lite"/>
    </source>
</evidence>
<evidence type="ECO:0008006" key="4">
    <source>
        <dbReference type="Google" id="ProtNLM"/>
    </source>
</evidence>
<feature type="compositionally biased region" description="Gly residues" evidence="1">
    <location>
        <begin position="292"/>
        <end position="301"/>
    </location>
</feature>
<dbReference type="AlphaFoldDB" id="A0A1I5L519"/>
<evidence type="ECO:0000313" key="3">
    <source>
        <dbReference type="Proteomes" id="UP000199137"/>
    </source>
</evidence>
<protein>
    <recommendedName>
        <fullName evidence="4">AsnC family protein</fullName>
    </recommendedName>
</protein>
<feature type="compositionally biased region" description="Polar residues" evidence="1">
    <location>
        <begin position="192"/>
        <end position="201"/>
    </location>
</feature>
<sequence length="488" mass="47521">MTDPADIRLLAALAELGKGAVHELAAKVGMDPREVAYRLVALSGSGLPLLVGVESDPNGLRAAISGAPASWQRPPAGGYPAGTGSAPFPAAGGPNPGGTPGPMASGQGAAPGAMPSAPVPNGPASAGVPVRGGASGMPGGMSGAQGSGPHPPGPDGLPGPESAGTPGHSGPHPPGQHGIPGPGTSGAYPPAQTGTPASQGQHGMPGPGTSGAYPPAQTGTPASQGQHGMPGPGTSGAYPPAQTGIPATGPGLGMPGPAAPGPSGAYAPGPAGIPGVSGAYPPGPNGIPAGPGVSGAYGPGQPGMPPGGANVRNGPSGPYPAPDPVVSTWGVPQTASWARGDEPRPAAAPARQGRIGETMQSQGLEGEQLSVQLLEVQDPADFLFGAAGYRLEDGERAVVVHTEITNRGPIPFASLPDNYLELVTDSGETVAKAPVSLTSRPPHKIGVQPGETLGGHTVYVLPAATRVVSVRWSPRPEPDERTLTWAVG</sequence>
<feature type="region of interest" description="Disordered" evidence="1">
    <location>
        <begin position="68"/>
        <end position="265"/>
    </location>
</feature>
<dbReference type="STRING" id="112413.SAMN05421854_103449"/>
<dbReference type="EMBL" id="FOWC01000003">
    <property type="protein sequence ID" value="SFO92387.1"/>
    <property type="molecule type" value="Genomic_DNA"/>
</dbReference>
<proteinExistence type="predicted"/>
<reference evidence="3" key="1">
    <citation type="submission" date="2016-10" db="EMBL/GenBank/DDBJ databases">
        <authorList>
            <person name="Varghese N."/>
            <person name="Submissions S."/>
        </authorList>
    </citation>
    <scope>NUCLEOTIDE SEQUENCE [LARGE SCALE GENOMIC DNA]</scope>
    <source>
        <strain evidence="3">DSM 44637</strain>
    </source>
</reference>
<feature type="compositionally biased region" description="Low complexity" evidence="1">
    <location>
        <begin position="82"/>
        <end position="93"/>
    </location>
</feature>
<accession>A0A1I5L519</accession>
<evidence type="ECO:0000313" key="2">
    <source>
        <dbReference type="EMBL" id="SFO92387.1"/>
    </source>
</evidence>
<feature type="region of interest" description="Disordered" evidence="1">
    <location>
        <begin position="291"/>
        <end position="328"/>
    </location>
</feature>
<gene>
    <name evidence="2" type="ORF">SAMN05421854_103449</name>
</gene>
<organism evidence="2 3">
    <name type="scientific">Amycolatopsis rubida</name>
    <dbReference type="NCBI Taxonomy" id="112413"/>
    <lineage>
        <taxon>Bacteria</taxon>
        <taxon>Bacillati</taxon>
        <taxon>Actinomycetota</taxon>
        <taxon>Actinomycetes</taxon>
        <taxon>Pseudonocardiales</taxon>
        <taxon>Pseudonocardiaceae</taxon>
        <taxon>Amycolatopsis</taxon>
    </lineage>
</organism>
<feature type="compositionally biased region" description="Gly residues" evidence="1">
    <location>
        <begin position="133"/>
        <end position="146"/>
    </location>
</feature>
<feature type="compositionally biased region" description="Polar residues" evidence="1">
    <location>
        <begin position="217"/>
        <end position="226"/>
    </location>
</feature>
<name>A0A1I5L519_9PSEU</name>